<dbReference type="RefSeq" id="WP_014962180.1">
    <property type="nucleotide sequence ID" value="NZ_CP007243.1"/>
</dbReference>
<dbReference type="HOGENOM" id="CLU_037612_1_4_0"/>
<dbReference type="PANTHER" id="PTHR13696:SF52">
    <property type="entry name" value="PARA FAMILY PROTEIN CT_582"/>
    <property type="match status" value="1"/>
</dbReference>
<dbReference type="InterPro" id="IPR025669">
    <property type="entry name" value="AAA_dom"/>
</dbReference>
<evidence type="ECO:0000313" key="3">
    <source>
        <dbReference type="Proteomes" id="UP000027059"/>
    </source>
</evidence>
<accession>A0A059Y1I1</accession>
<organism evidence="2 3">
    <name type="scientific">Leptospirillum ferriphilum YSK</name>
    <dbReference type="NCBI Taxonomy" id="1441628"/>
    <lineage>
        <taxon>Bacteria</taxon>
        <taxon>Pseudomonadati</taxon>
        <taxon>Nitrospirota</taxon>
        <taxon>Nitrospiria</taxon>
        <taxon>Nitrospirales</taxon>
        <taxon>Nitrospiraceae</taxon>
        <taxon>Leptospirillum</taxon>
    </lineage>
</organism>
<dbReference type="EMBL" id="CP007243">
    <property type="protein sequence ID" value="AIA31307.1"/>
    <property type="molecule type" value="Genomic_DNA"/>
</dbReference>
<reference evidence="2 3" key="2">
    <citation type="journal article" date="2015" name="Biomed. Res. Int.">
        <title>Effects of Arsenite Resistance on the Growth and Functional Gene Expression of Leptospirillum ferriphilum and Acidithiobacillus thiooxidans in Pure Culture and Coculture.</title>
        <authorList>
            <person name="Jiang H."/>
            <person name="Liang Y."/>
            <person name="Yin H."/>
            <person name="Xiao Y."/>
            <person name="Guo X."/>
            <person name="Xu Y."/>
            <person name="Hu Q."/>
            <person name="Liu H."/>
            <person name="Liu X."/>
        </authorList>
    </citation>
    <scope>NUCLEOTIDE SEQUENCE [LARGE SCALE GENOMIC DNA]</scope>
    <source>
        <strain evidence="2 3">YSK</strain>
    </source>
</reference>
<keyword evidence="3" id="KW-1185">Reference proteome</keyword>
<dbReference type="OrthoDB" id="9815116at2"/>
<name>A0A059Y1I1_9BACT</name>
<dbReference type="CDD" id="cd02042">
    <property type="entry name" value="ParAB_family"/>
    <property type="match status" value="1"/>
</dbReference>
<dbReference type="SUPFAM" id="SSF52540">
    <property type="entry name" value="P-loop containing nucleoside triphosphate hydrolases"/>
    <property type="match status" value="1"/>
</dbReference>
<dbReference type="KEGG" id="lfp:Y981_12830"/>
<dbReference type="Pfam" id="PF13614">
    <property type="entry name" value="AAA_31"/>
    <property type="match status" value="1"/>
</dbReference>
<sequence length="254" mass="27750">MAKIVAVANQKGGVGKTTTTINLAASMAVEEKKVLVIDLDPQGNSTSGLGVNATKSTPSAYDFLIGNKSVEDAVIEAHLKYLYVLPGSLNMAGFESEAASVKGSQELLRGKLQDPYFEQFQYILLDCPPSLGYITLNALVSASSILIPVQCEFFALEGLSHLLKTIERVRKQWNPDLEVEGILPTMYDKRNKLSNQVLEDLRDHFPELVFKSVIPRNVTLGEAPSYGKPVLLHDALSKGAQSYLHLAREILAYG</sequence>
<reference evidence="3" key="1">
    <citation type="submission" date="2014-02" db="EMBL/GenBank/DDBJ databases">
        <title>Complete genome sequence and comparative genomic analysis of the nitrogen-fixing bacterium Leptospirillum ferriphilum YSK.</title>
        <authorList>
            <person name="Guo X."/>
            <person name="Yin H."/>
            <person name="Liang Y."/>
            <person name="Hu Q."/>
            <person name="Ma L."/>
            <person name="Xiao Y."/>
            <person name="Zhang X."/>
            <person name="Qiu G."/>
            <person name="Liu X."/>
        </authorList>
    </citation>
    <scope>NUCLEOTIDE SEQUENCE [LARGE SCALE GENOMIC DNA]</scope>
    <source>
        <strain evidence="3">YSK</strain>
    </source>
</reference>
<gene>
    <name evidence="2" type="ORF">Y981_12830</name>
</gene>
<dbReference type="PANTHER" id="PTHR13696">
    <property type="entry name" value="P-LOOP CONTAINING NUCLEOSIDE TRIPHOSPHATE HYDROLASE"/>
    <property type="match status" value="1"/>
</dbReference>
<protein>
    <submittedName>
        <fullName evidence="2">Chromosome partitioning protein ParA</fullName>
    </submittedName>
</protein>
<dbReference type="AlphaFoldDB" id="A0A059Y1I1"/>
<dbReference type="Proteomes" id="UP000027059">
    <property type="component" value="Chromosome"/>
</dbReference>
<proteinExistence type="predicted"/>
<dbReference type="Gene3D" id="3.40.50.300">
    <property type="entry name" value="P-loop containing nucleotide triphosphate hydrolases"/>
    <property type="match status" value="1"/>
</dbReference>
<dbReference type="FunFam" id="3.40.50.300:FF:000285">
    <property type="entry name" value="Sporulation initiation inhibitor Soj"/>
    <property type="match status" value="1"/>
</dbReference>
<evidence type="ECO:0000313" key="2">
    <source>
        <dbReference type="EMBL" id="AIA31307.1"/>
    </source>
</evidence>
<dbReference type="InterPro" id="IPR050678">
    <property type="entry name" value="DNA_Partitioning_ATPase"/>
</dbReference>
<feature type="domain" description="AAA" evidence="1">
    <location>
        <begin position="2"/>
        <end position="179"/>
    </location>
</feature>
<dbReference type="InterPro" id="IPR027417">
    <property type="entry name" value="P-loop_NTPase"/>
</dbReference>
<evidence type="ECO:0000259" key="1">
    <source>
        <dbReference type="Pfam" id="PF13614"/>
    </source>
</evidence>